<dbReference type="KEGG" id="cgy:CGLY_09965"/>
<protein>
    <submittedName>
        <fullName evidence="1">Uncharacterized protein</fullName>
    </submittedName>
</protein>
<name>X5DMT4_9CORY</name>
<organism evidence="1 2">
    <name type="scientific">Corynebacterium glyciniphilum AJ 3170</name>
    <dbReference type="NCBI Taxonomy" id="1404245"/>
    <lineage>
        <taxon>Bacteria</taxon>
        <taxon>Bacillati</taxon>
        <taxon>Actinomycetota</taxon>
        <taxon>Actinomycetes</taxon>
        <taxon>Mycobacteriales</taxon>
        <taxon>Corynebacteriaceae</taxon>
        <taxon>Corynebacterium</taxon>
    </lineage>
</organism>
<accession>X5DMT4</accession>
<keyword evidence="2" id="KW-1185">Reference proteome</keyword>
<gene>
    <name evidence="1" type="ORF">CGLY_09965</name>
</gene>
<dbReference type="Proteomes" id="UP000023703">
    <property type="component" value="Chromosome"/>
</dbReference>
<sequence length="83" mass="8370">MSCGDLGAAPSAHQLVDRDCGQRIKTAQCSGELSVAGHVPIVSEFADGGGAVDEFDGALSGEVLPASELDDDIGDEFTCGVCV</sequence>
<evidence type="ECO:0000313" key="2">
    <source>
        <dbReference type="Proteomes" id="UP000023703"/>
    </source>
</evidence>
<reference evidence="1 2" key="1">
    <citation type="journal article" date="2015" name="Int. J. Syst. Evol. Microbiol.">
        <title>Revisiting Corynebacterium glyciniphilum (ex Kubota et al., 1972) sp. nov., nom. rev., isolated from putrefied banana.</title>
        <authorList>
            <person name="Al-Dilaimi A."/>
            <person name="Bednarz H."/>
            <person name="Lomker A."/>
            <person name="Niehaus K."/>
            <person name="Kalinowski J."/>
            <person name="Ruckert C."/>
        </authorList>
    </citation>
    <scope>NUCLEOTIDE SEQUENCE [LARGE SCALE GENOMIC DNA]</scope>
    <source>
        <strain evidence="1">AJ 3170</strain>
    </source>
</reference>
<dbReference type="EMBL" id="CP006842">
    <property type="protein sequence ID" value="AHW64438.1"/>
    <property type="molecule type" value="Genomic_DNA"/>
</dbReference>
<evidence type="ECO:0000313" key="1">
    <source>
        <dbReference type="EMBL" id="AHW64438.1"/>
    </source>
</evidence>
<dbReference type="HOGENOM" id="CLU_2536887_0_0_11"/>
<proteinExistence type="predicted"/>
<dbReference type="AlphaFoldDB" id="X5DMT4"/>